<evidence type="ECO:0000256" key="2">
    <source>
        <dbReference type="ARBA" id="ARBA00023125"/>
    </source>
</evidence>
<protein>
    <submittedName>
        <fullName evidence="6">IclR family transcriptional regulator</fullName>
    </submittedName>
</protein>
<keyword evidence="7" id="KW-1185">Reference proteome</keyword>
<dbReference type="Pfam" id="PF01614">
    <property type="entry name" value="IclR_C"/>
    <property type="match status" value="1"/>
</dbReference>
<dbReference type="InterPro" id="IPR014757">
    <property type="entry name" value="Tscrpt_reg_IclR_C"/>
</dbReference>
<dbReference type="GO" id="GO:0003700">
    <property type="term" value="F:DNA-binding transcription factor activity"/>
    <property type="evidence" value="ECO:0007669"/>
    <property type="project" value="TreeGrafter"/>
</dbReference>
<dbReference type="Pfam" id="PF09339">
    <property type="entry name" value="HTH_IclR"/>
    <property type="match status" value="1"/>
</dbReference>
<evidence type="ECO:0000259" key="5">
    <source>
        <dbReference type="PROSITE" id="PS51078"/>
    </source>
</evidence>
<evidence type="ECO:0000313" key="6">
    <source>
        <dbReference type="EMBL" id="TCS78699.1"/>
    </source>
</evidence>
<dbReference type="InterPro" id="IPR050707">
    <property type="entry name" value="HTH_MetabolicPath_Reg"/>
</dbReference>
<dbReference type="SMART" id="SM00346">
    <property type="entry name" value="HTH_ICLR"/>
    <property type="match status" value="1"/>
</dbReference>
<sequence length="252" mass="27764">MPTLRVLNIFEAIYNSKKGLTLTEISHNTGIAKGTLHPIITTLVKKEYLENTGTVISIGKSAFKLGYAYAHSLSYLYILKPHMREIVIACDEICQLGVLDGNDVLYIEKTEPKQAIRIESSAGKTIKAYATALGRCLLSDLSSKEIAALYPEGLSAYTANTVTDKNTLLKILSAVRQKGYAHEVGETNIDIECIAVPIKIKNKIYAAISVSLPIFRSNPEKIMHIINVLQFHQRAIETEISALPDGIKLFSD</sequence>
<dbReference type="Proteomes" id="UP000295188">
    <property type="component" value="Unassembled WGS sequence"/>
</dbReference>
<reference evidence="6 7" key="1">
    <citation type="submission" date="2019-03" db="EMBL/GenBank/DDBJ databases">
        <title>Genomic Encyclopedia of Type Strains, Phase IV (KMG-IV): sequencing the most valuable type-strain genomes for metagenomic binning, comparative biology and taxonomic classification.</title>
        <authorList>
            <person name="Goeker M."/>
        </authorList>
    </citation>
    <scope>NUCLEOTIDE SEQUENCE [LARGE SCALE GENOMIC DNA]</scope>
    <source>
        <strain evidence="6 7">DSM 20467</strain>
    </source>
</reference>
<dbReference type="PANTHER" id="PTHR30136">
    <property type="entry name" value="HELIX-TURN-HELIX TRANSCRIPTIONAL REGULATOR, ICLR FAMILY"/>
    <property type="match status" value="1"/>
</dbReference>
<keyword evidence="2" id="KW-0238">DNA-binding</keyword>
<dbReference type="InterPro" id="IPR005471">
    <property type="entry name" value="Tscrpt_reg_IclR_N"/>
</dbReference>
<feature type="domain" description="HTH iclR-type" evidence="4">
    <location>
        <begin position="1"/>
        <end position="67"/>
    </location>
</feature>
<dbReference type="AlphaFoldDB" id="A0A4R3K778"/>
<dbReference type="InterPro" id="IPR036390">
    <property type="entry name" value="WH_DNA-bd_sf"/>
</dbReference>
<accession>A0A4R3K778</accession>
<dbReference type="SUPFAM" id="SSF46785">
    <property type="entry name" value="Winged helix' DNA-binding domain"/>
    <property type="match status" value="1"/>
</dbReference>
<feature type="domain" description="IclR-ED" evidence="5">
    <location>
        <begin position="61"/>
        <end position="242"/>
    </location>
</feature>
<keyword evidence="3" id="KW-0804">Transcription</keyword>
<gene>
    <name evidence="6" type="ORF">EDC37_10952</name>
</gene>
<dbReference type="EMBL" id="SMAA01000009">
    <property type="protein sequence ID" value="TCS78699.1"/>
    <property type="molecule type" value="Genomic_DNA"/>
</dbReference>
<dbReference type="InterPro" id="IPR036388">
    <property type="entry name" value="WH-like_DNA-bd_sf"/>
</dbReference>
<dbReference type="PROSITE" id="PS51078">
    <property type="entry name" value="ICLR_ED"/>
    <property type="match status" value="1"/>
</dbReference>
<dbReference type="Gene3D" id="1.10.10.10">
    <property type="entry name" value="Winged helix-like DNA-binding domain superfamily/Winged helix DNA-binding domain"/>
    <property type="match status" value="1"/>
</dbReference>
<dbReference type="Gene3D" id="3.30.450.40">
    <property type="match status" value="1"/>
</dbReference>
<evidence type="ECO:0000256" key="1">
    <source>
        <dbReference type="ARBA" id="ARBA00023015"/>
    </source>
</evidence>
<dbReference type="GO" id="GO:0045892">
    <property type="term" value="P:negative regulation of DNA-templated transcription"/>
    <property type="evidence" value="ECO:0007669"/>
    <property type="project" value="TreeGrafter"/>
</dbReference>
<proteinExistence type="predicted"/>
<dbReference type="SUPFAM" id="SSF55781">
    <property type="entry name" value="GAF domain-like"/>
    <property type="match status" value="1"/>
</dbReference>
<name>A0A4R3K778_9FIRM</name>
<dbReference type="PROSITE" id="PS51077">
    <property type="entry name" value="HTH_ICLR"/>
    <property type="match status" value="1"/>
</dbReference>
<dbReference type="GO" id="GO:0003677">
    <property type="term" value="F:DNA binding"/>
    <property type="evidence" value="ECO:0007669"/>
    <property type="project" value="UniProtKB-KW"/>
</dbReference>
<evidence type="ECO:0000256" key="3">
    <source>
        <dbReference type="ARBA" id="ARBA00023163"/>
    </source>
</evidence>
<evidence type="ECO:0000313" key="7">
    <source>
        <dbReference type="Proteomes" id="UP000295188"/>
    </source>
</evidence>
<dbReference type="InterPro" id="IPR029016">
    <property type="entry name" value="GAF-like_dom_sf"/>
</dbReference>
<organism evidence="6 7">
    <name type="scientific">Pectinatus cerevisiiphilus</name>
    <dbReference type="NCBI Taxonomy" id="86956"/>
    <lineage>
        <taxon>Bacteria</taxon>
        <taxon>Bacillati</taxon>
        <taxon>Bacillota</taxon>
        <taxon>Negativicutes</taxon>
        <taxon>Selenomonadales</taxon>
        <taxon>Selenomonadaceae</taxon>
        <taxon>Pectinatus</taxon>
    </lineage>
</organism>
<dbReference type="PANTHER" id="PTHR30136:SF24">
    <property type="entry name" value="HTH-TYPE TRANSCRIPTIONAL REPRESSOR ALLR"/>
    <property type="match status" value="1"/>
</dbReference>
<keyword evidence="1" id="KW-0805">Transcription regulation</keyword>
<comment type="caution">
    <text evidence="6">The sequence shown here is derived from an EMBL/GenBank/DDBJ whole genome shotgun (WGS) entry which is preliminary data.</text>
</comment>
<dbReference type="RefSeq" id="WP_196589950.1">
    <property type="nucleotide sequence ID" value="NZ_SMAA01000009.1"/>
</dbReference>
<evidence type="ECO:0000259" key="4">
    <source>
        <dbReference type="PROSITE" id="PS51077"/>
    </source>
</evidence>